<proteinExistence type="predicted"/>
<evidence type="ECO:0008006" key="4">
    <source>
        <dbReference type="Google" id="ProtNLM"/>
    </source>
</evidence>
<comment type="caution">
    <text evidence="2">The sequence shown here is derived from an EMBL/GenBank/DDBJ whole genome shotgun (WGS) entry which is preliminary data.</text>
</comment>
<gene>
    <name evidence="2" type="ORF">H8S22_06035</name>
</gene>
<evidence type="ECO:0000256" key="1">
    <source>
        <dbReference type="SAM" id="Phobius"/>
    </source>
</evidence>
<accession>A0ABR7FPU7</accession>
<dbReference type="Proteomes" id="UP000635828">
    <property type="component" value="Unassembled WGS sequence"/>
</dbReference>
<keyword evidence="3" id="KW-1185">Reference proteome</keyword>
<feature type="transmembrane region" description="Helical" evidence="1">
    <location>
        <begin position="68"/>
        <end position="90"/>
    </location>
</feature>
<dbReference type="Gene3D" id="3.40.50.150">
    <property type="entry name" value="Vaccinia Virus protein VP39"/>
    <property type="match status" value="1"/>
</dbReference>
<keyword evidence="1" id="KW-0472">Membrane</keyword>
<protein>
    <recommendedName>
        <fullName evidence="4">Spermidine synthase</fullName>
    </recommendedName>
</protein>
<dbReference type="InterPro" id="IPR029063">
    <property type="entry name" value="SAM-dependent_MTases_sf"/>
</dbReference>
<organism evidence="2 3">
    <name type="scientific">Anaerostipes hominis</name>
    <name type="common">ex Liu et al. 2021</name>
    <dbReference type="NCBI Taxonomy" id="2763018"/>
    <lineage>
        <taxon>Bacteria</taxon>
        <taxon>Bacillati</taxon>
        <taxon>Bacillota</taxon>
        <taxon>Clostridia</taxon>
        <taxon>Lachnospirales</taxon>
        <taxon>Lachnospiraceae</taxon>
        <taxon>Anaerostipes</taxon>
    </lineage>
</organism>
<evidence type="ECO:0000313" key="2">
    <source>
        <dbReference type="EMBL" id="MBC5677179.1"/>
    </source>
</evidence>
<dbReference type="EMBL" id="JACOOS010000005">
    <property type="protein sequence ID" value="MBC5677179.1"/>
    <property type="molecule type" value="Genomic_DNA"/>
</dbReference>
<evidence type="ECO:0000313" key="3">
    <source>
        <dbReference type="Proteomes" id="UP000635828"/>
    </source>
</evidence>
<dbReference type="SUPFAM" id="SSF53335">
    <property type="entry name" value="S-adenosyl-L-methionine-dependent methyltransferases"/>
    <property type="match status" value="1"/>
</dbReference>
<dbReference type="RefSeq" id="WP_095142912.1">
    <property type="nucleotide sequence ID" value="NZ_JACOOS010000005.1"/>
</dbReference>
<name>A0ABR7FPU7_9FIRM</name>
<sequence>MNKLYTEMHKILKPCECPPYKLEYFDIDKKNFGAMLQGISPGKYTRLMRGGEVIMSDTDMEKRTNREFVMNAYGDVLIGGLGIGLILMAIQEKEDIRTITVLEKSKKVIKMIESQLPLNKKTKIIQADVFKWEPSEQVRFNTIYMDIWTCINQKIYYNEMLPLIEKYQQYLDSKDPNKLITCWCEYEAEHNIRI</sequence>
<keyword evidence="1" id="KW-0812">Transmembrane</keyword>
<reference evidence="2 3" key="1">
    <citation type="submission" date="2020-08" db="EMBL/GenBank/DDBJ databases">
        <title>Genome public.</title>
        <authorList>
            <person name="Liu C."/>
            <person name="Sun Q."/>
        </authorList>
    </citation>
    <scope>NUCLEOTIDE SEQUENCE [LARGE SCALE GENOMIC DNA]</scope>
    <source>
        <strain evidence="2 3">NSJ-7</strain>
    </source>
</reference>
<keyword evidence="1" id="KW-1133">Transmembrane helix</keyword>